<accession>A0A2W4RCT6</accession>
<dbReference type="EMBL" id="QJPH01000332">
    <property type="protein sequence ID" value="PZN77668.1"/>
    <property type="molecule type" value="Genomic_DNA"/>
</dbReference>
<keyword evidence="1" id="KW-0472">Membrane</keyword>
<reference evidence="2 3" key="1">
    <citation type="journal article" date="2018" name="Aquat. Microb. Ecol.">
        <title>Gammaproteobacterial methanotrophs dominate.</title>
        <authorList>
            <person name="Rissanen A.J."/>
            <person name="Saarenheimo J."/>
            <person name="Tiirola M."/>
            <person name="Peura S."/>
            <person name="Aalto S.L."/>
            <person name="Karvinen A."/>
            <person name="Nykanen H."/>
        </authorList>
    </citation>
    <scope>NUCLEOTIDE SEQUENCE [LARGE SCALE GENOMIC DNA]</scope>
    <source>
        <strain evidence="2">AMbin10</strain>
    </source>
</reference>
<feature type="transmembrane region" description="Helical" evidence="1">
    <location>
        <begin position="57"/>
        <end position="75"/>
    </location>
</feature>
<name>A0A2W4RCT6_9GAMM</name>
<feature type="transmembrane region" description="Helical" evidence="1">
    <location>
        <begin position="21"/>
        <end position="51"/>
    </location>
</feature>
<keyword evidence="1" id="KW-0812">Transmembrane</keyword>
<evidence type="ECO:0000313" key="3">
    <source>
        <dbReference type="Proteomes" id="UP000249396"/>
    </source>
</evidence>
<dbReference type="PROSITE" id="PS51257">
    <property type="entry name" value="PROKAR_LIPOPROTEIN"/>
    <property type="match status" value="1"/>
</dbReference>
<proteinExistence type="predicted"/>
<organism evidence="2 3">
    <name type="scientific">Candidatus Methylumidiphilus alinenensis</name>
    <dbReference type="NCBI Taxonomy" id="2202197"/>
    <lineage>
        <taxon>Bacteria</taxon>
        <taxon>Pseudomonadati</taxon>
        <taxon>Pseudomonadota</taxon>
        <taxon>Gammaproteobacteria</taxon>
        <taxon>Methylococcales</taxon>
        <taxon>Candidatus Methylumidiphilus</taxon>
    </lineage>
</organism>
<dbReference type="AlphaFoldDB" id="A0A2W4RCT6"/>
<feature type="transmembrane region" description="Helical" evidence="1">
    <location>
        <begin position="249"/>
        <end position="271"/>
    </location>
</feature>
<evidence type="ECO:0000313" key="2">
    <source>
        <dbReference type="EMBL" id="PZN77668.1"/>
    </source>
</evidence>
<keyword evidence="1" id="KW-1133">Transmembrane helix</keyword>
<gene>
    <name evidence="2" type="ORF">DM484_14295</name>
</gene>
<protein>
    <submittedName>
        <fullName evidence="2">Uncharacterized protein</fullName>
    </submittedName>
</protein>
<sequence length="307" mass="33541">MWKFNLLAATRTVEATMPFMLYRLAVCLGVAFACLFAALAGAGTFIAFASFSAKPGSIANFGALAGISVLAFFLYRYRASLFFNIKAGHLALLAELTLGKKLPQGKQLIELAKQLASQRFPNAADFFEIDEAVQQVLYALPTKHCPYIGQQANKNLAKLLGALAGWFAQTGSQGLLALSFVAKETNPWESARSGLVLHLRHFDLLSKSRLYLLAFEFIGLLIAYVAMLYPVDSAVSLLPVDVGVWRYGFALIFAWSLKVAFLEPIATTALAELYFNLAKQEGGVSEKEISELVSCSEAFNKIVERSV</sequence>
<feature type="transmembrane region" description="Helical" evidence="1">
    <location>
        <begin position="210"/>
        <end position="229"/>
    </location>
</feature>
<dbReference type="Proteomes" id="UP000249396">
    <property type="component" value="Unassembled WGS sequence"/>
</dbReference>
<evidence type="ECO:0000256" key="1">
    <source>
        <dbReference type="SAM" id="Phobius"/>
    </source>
</evidence>
<comment type="caution">
    <text evidence="2">The sequence shown here is derived from an EMBL/GenBank/DDBJ whole genome shotgun (WGS) entry which is preliminary data.</text>
</comment>